<feature type="transmembrane region" description="Helical" evidence="1">
    <location>
        <begin position="124"/>
        <end position="141"/>
    </location>
</feature>
<protein>
    <submittedName>
        <fullName evidence="2">Uncharacterized protein</fullName>
    </submittedName>
</protein>
<dbReference type="EMBL" id="CAJZBQ010000062">
    <property type="protein sequence ID" value="CAG9335490.1"/>
    <property type="molecule type" value="Genomic_DNA"/>
</dbReference>
<accession>A0AAU9KDY1</accession>
<comment type="caution">
    <text evidence="2">The sequence shown here is derived from an EMBL/GenBank/DDBJ whole genome shotgun (WGS) entry which is preliminary data.</text>
</comment>
<dbReference type="Proteomes" id="UP001162131">
    <property type="component" value="Unassembled WGS sequence"/>
</dbReference>
<keyword evidence="1" id="KW-0812">Transmembrane</keyword>
<gene>
    <name evidence="2" type="ORF">BSTOLATCC_MIC63961</name>
</gene>
<evidence type="ECO:0000313" key="3">
    <source>
        <dbReference type="Proteomes" id="UP001162131"/>
    </source>
</evidence>
<dbReference type="AlphaFoldDB" id="A0AAU9KDY1"/>
<evidence type="ECO:0000256" key="1">
    <source>
        <dbReference type="SAM" id="Phobius"/>
    </source>
</evidence>
<name>A0AAU9KDY1_9CILI</name>
<proteinExistence type="predicted"/>
<sequence length="147" mass="16888">MGLLDPYKETLESWESYALSSINQAAIDSQIWLKSQAEQTKASFKSGLAYSIEWGKIAYKEEKEDLRRLYRSFRPDWFDYFNVIKVKRTNFLKDAGIADRIVGFVFVSALIFGLSHGIRPRIRNTLIFGTIGGAFIVPELINPFNRV</sequence>
<keyword evidence="1" id="KW-0472">Membrane</keyword>
<reference evidence="2" key="1">
    <citation type="submission" date="2021-09" db="EMBL/GenBank/DDBJ databases">
        <authorList>
            <consortium name="AG Swart"/>
            <person name="Singh M."/>
            <person name="Singh A."/>
            <person name="Seah K."/>
            <person name="Emmerich C."/>
        </authorList>
    </citation>
    <scope>NUCLEOTIDE SEQUENCE</scope>
    <source>
        <strain evidence="2">ATCC30299</strain>
    </source>
</reference>
<organism evidence="2 3">
    <name type="scientific">Blepharisma stoltei</name>
    <dbReference type="NCBI Taxonomy" id="1481888"/>
    <lineage>
        <taxon>Eukaryota</taxon>
        <taxon>Sar</taxon>
        <taxon>Alveolata</taxon>
        <taxon>Ciliophora</taxon>
        <taxon>Postciliodesmatophora</taxon>
        <taxon>Heterotrichea</taxon>
        <taxon>Heterotrichida</taxon>
        <taxon>Blepharismidae</taxon>
        <taxon>Blepharisma</taxon>
    </lineage>
</organism>
<feature type="transmembrane region" description="Helical" evidence="1">
    <location>
        <begin position="97"/>
        <end position="118"/>
    </location>
</feature>
<evidence type="ECO:0000313" key="2">
    <source>
        <dbReference type="EMBL" id="CAG9335490.1"/>
    </source>
</evidence>
<keyword evidence="3" id="KW-1185">Reference proteome</keyword>
<keyword evidence="1" id="KW-1133">Transmembrane helix</keyword>